<feature type="region of interest" description="Disordered" evidence="7">
    <location>
        <begin position="44"/>
        <end position="203"/>
    </location>
</feature>
<evidence type="ECO:0000256" key="4">
    <source>
        <dbReference type="ARBA" id="ARBA00022840"/>
    </source>
</evidence>
<feature type="coiled-coil region" evidence="6">
    <location>
        <begin position="390"/>
        <end position="438"/>
    </location>
</feature>
<accession>A0A1X7SQF5</accession>
<keyword evidence="2 5" id="KW-0547">Nucleotide-binding</keyword>
<dbReference type="InterPro" id="IPR008266">
    <property type="entry name" value="Tyr_kinase_AS"/>
</dbReference>
<keyword evidence="4 5" id="KW-0067">ATP-binding</keyword>
<proteinExistence type="predicted"/>
<dbReference type="PROSITE" id="PS00109">
    <property type="entry name" value="PROTEIN_KINASE_TYR"/>
    <property type="match status" value="1"/>
</dbReference>
<dbReference type="InterPro" id="IPR011009">
    <property type="entry name" value="Kinase-like_dom_sf"/>
</dbReference>
<dbReference type="GO" id="GO:0004672">
    <property type="term" value="F:protein kinase activity"/>
    <property type="evidence" value="ECO:0007669"/>
    <property type="project" value="InterPro"/>
</dbReference>
<name>A0A1X7SQF5_AMPQE</name>
<dbReference type="AlphaFoldDB" id="A0A1X7SQF5"/>
<dbReference type="PROSITE" id="PS50011">
    <property type="entry name" value="PROTEIN_KINASE_DOM"/>
    <property type="match status" value="1"/>
</dbReference>
<reference evidence="9" key="1">
    <citation type="submission" date="2017-05" db="UniProtKB">
        <authorList>
            <consortium name="EnsemblMetazoa"/>
        </authorList>
    </citation>
    <scope>IDENTIFICATION</scope>
</reference>
<dbReference type="OrthoDB" id="4062651at2759"/>
<dbReference type="InterPro" id="IPR000719">
    <property type="entry name" value="Prot_kinase_dom"/>
</dbReference>
<feature type="compositionally biased region" description="Polar residues" evidence="7">
    <location>
        <begin position="111"/>
        <end position="122"/>
    </location>
</feature>
<keyword evidence="1" id="KW-0808">Transferase</keyword>
<protein>
    <recommendedName>
        <fullName evidence="8">Protein kinase domain-containing protein</fullName>
    </recommendedName>
</protein>
<organism evidence="9">
    <name type="scientific">Amphimedon queenslandica</name>
    <name type="common">Sponge</name>
    <dbReference type="NCBI Taxonomy" id="400682"/>
    <lineage>
        <taxon>Eukaryota</taxon>
        <taxon>Metazoa</taxon>
        <taxon>Porifera</taxon>
        <taxon>Demospongiae</taxon>
        <taxon>Heteroscleromorpha</taxon>
        <taxon>Haplosclerida</taxon>
        <taxon>Niphatidae</taxon>
        <taxon>Amphimedon</taxon>
    </lineage>
</organism>
<dbReference type="InterPro" id="IPR051681">
    <property type="entry name" value="Ser/Thr_Kinases-Pseudokinases"/>
</dbReference>
<keyword evidence="3" id="KW-0418">Kinase</keyword>
<dbReference type="PANTHER" id="PTHR44329">
    <property type="entry name" value="SERINE/THREONINE-PROTEIN KINASE TNNI3K-RELATED"/>
    <property type="match status" value="1"/>
</dbReference>
<feature type="compositionally biased region" description="Basic and acidic residues" evidence="7">
    <location>
        <begin position="73"/>
        <end position="83"/>
    </location>
</feature>
<dbReference type="SUPFAM" id="SSF56112">
    <property type="entry name" value="Protein kinase-like (PK-like)"/>
    <property type="match status" value="1"/>
</dbReference>
<feature type="domain" description="Protein kinase" evidence="8">
    <location>
        <begin position="447"/>
        <end position="641"/>
    </location>
</feature>
<keyword evidence="6" id="KW-0175">Coiled coil</keyword>
<dbReference type="FunFam" id="3.30.200.20:FF:000180">
    <property type="entry name" value="serine/threonine-protein kinase STY46-like"/>
    <property type="match status" value="1"/>
</dbReference>
<feature type="coiled-coil region" evidence="6">
    <location>
        <begin position="263"/>
        <end position="364"/>
    </location>
</feature>
<dbReference type="GO" id="GO:0097527">
    <property type="term" value="P:necroptotic signaling pathway"/>
    <property type="evidence" value="ECO:0007669"/>
    <property type="project" value="TreeGrafter"/>
</dbReference>
<dbReference type="EnsemblMetazoa" id="Aqu2.1.04318_001">
    <property type="protein sequence ID" value="Aqu2.1.04318_001"/>
    <property type="gene ID" value="Aqu2.1.04318"/>
</dbReference>
<dbReference type="PROSITE" id="PS00107">
    <property type="entry name" value="PROTEIN_KINASE_ATP"/>
    <property type="match status" value="1"/>
</dbReference>
<dbReference type="GO" id="GO:0005524">
    <property type="term" value="F:ATP binding"/>
    <property type="evidence" value="ECO:0007669"/>
    <property type="project" value="UniProtKB-UniRule"/>
</dbReference>
<dbReference type="Pfam" id="PF00069">
    <property type="entry name" value="Pkinase"/>
    <property type="match status" value="1"/>
</dbReference>
<dbReference type="Gene3D" id="3.30.200.20">
    <property type="entry name" value="Phosphorylase Kinase, domain 1"/>
    <property type="match status" value="1"/>
</dbReference>
<evidence type="ECO:0000259" key="8">
    <source>
        <dbReference type="PROSITE" id="PS50011"/>
    </source>
</evidence>
<dbReference type="InterPro" id="IPR017441">
    <property type="entry name" value="Protein_kinase_ATP_BS"/>
</dbReference>
<feature type="binding site" evidence="5">
    <location>
        <position position="474"/>
    </location>
    <ligand>
        <name>ATP</name>
        <dbReference type="ChEBI" id="CHEBI:30616"/>
    </ligand>
</feature>
<evidence type="ECO:0000256" key="3">
    <source>
        <dbReference type="ARBA" id="ARBA00022777"/>
    </source>
</evidence>
<evidence type="ECO:0000256" key="1">
    <source>
        <dbReference type="ARBA" id="ARBA00022679"/>
    </source>
</evidence>
<evidence type="ECO:0000313" key="9">
    <source>
        <dbReference type="EnsemblMetazoa" id="Aqu2.1.04318_001"/>
    </source>
</evidence>
<feature type="compositionally biased region" description="Polar residues" evidence="7">
    <location>
        <begin position="141"/>
        <end position="157"/>
    </location>
</feature>
<dbReference type="PANTHER" id="PTHR44329:SF298">
    <property type="entry name" value="MIXED LINEAGE KINASE DOMAIN-LIKE PROTEIN"/>
    <property type="match status" value="1"/>
</dbReference>
<dbReference type="eggNOG" id="KOG0192">
    <property type="taxonomic scope" value="Eukaryota"/>
</dbReference>
<sequence>VLHVEEYAKQRQEANALKWEMKEAKKFGLSLEEYQSQGKYIEKANKDEKTHYPKQTGVGKEEEDSAAGLGAFKNDENEKDKMSECMMHIESGVPLSEGRRQKEEQAYALARQQSQHGDSGQTGYEVIEGSEVKPHEEEYTSLPSSDSNYYQQHSLDPNQYPPASRHDQYPHHSDHYPLNHSSDPHPILSSLNLLESDDDPETNFTKESLHKLQKEKPQSLQDAINQQPHSFEGIIAIHQQMHSDITWYSTNFDHVTQRCKELFDNLEERRSSFRQKASQLQEVYKQNIDRMKKMNENLTSRLRSLQDSHNSLIKEHQELQRSHDTLTANHQKLLKSHDTITVNHQRLRNSHTSLRKEHQELQESNATLTISHEELQTSHDNLRITHQQEVTRHQKSQEENENRLQEVNQRLVQAQIELAAKQNEVTKLQNTLQKLEDNWKVSHTEVSLSKKELGRGGWGVIWIGEFRGQRVAVKQMHELIKSDEYMELLHREINTMSQLRHPNLLQFIGAVLDHPSGNPMIITEVMDTSLRSTYERKELTTDPGCRPVILSIMRDVAVGLNYLHCLPDPIIHRDVSSANVLLESKGHNKWKTKISDFGSAKFARAAVTAAPGAAVYSAPATLATIHRKKRRQTPKMDSHSY</sequence>
<feature type="compositionally biased region" description="Basic and acidic residues" evidence="7">
    <location>
        <begin position="164"/>
        <end position="177"/>
    </location>
</feature>
<evidence type="ECO:0000256" key="5">
    <source>
        <dbReference type="PROSITE-ProRule" id="PRU10141"/>
    </source>
</evidence>
<dbReference type="Gene3D" id="1.10.510.10">
    <property type="entry name" value="Transferase(Phosphotransferase) domain 1"/>
    <property type="match status" value="1"/>
</dbReference>
<evidence type="ECO:0000256" key="7">
    <source>
        <dbReference type="SAM" id="MobiDB-lite"/>
    </source>
</evidence>
<dbReference type="InParanoid" id="A0A1X7SQF5"/>
<evidence type="ECO:0000256" key="6">
    <source>
        <dbReference type="SAM" id="Coils"/>
    </source>
</evidence>
<evidence type="ECO:0000256" key="2">
    <source>
        <dbReference type="ARBA" id="ARBA00022741"/>
    </source>
</evidence>